<feature type="domain" description="3-keto-alpha-glucoside-1,2-lyase/3-keto-2-hydroxy-glucal hydratase" evidence="2">
    <location>
        <begin position="47"/>
        <end position="267"/>
    </location>
</feature>
<dbReference type="RefSeq" id="WP_345192425.1">
    <property type="nucleotide sequence ID" value="NZ_BAABJJ010000036.1"/>
</dbReference>
<dbReference type="Proteomes" id="UP001501302">
    <property type="component" value="Unassembled WGS sequence"/>
</dbReference>
<sequence>MNRKKNLVFYKIVICLICFYFFQSCKEKKQEPINQIFQETHKTDKEFVSIFDGKSLINWKGDSKYWSVKNGNLVGIVTPETILKNNTFIIWQGGQPENFELKLEYRISDSGNSGINYRSEPLENNPFALKGYQCDIDGKNRYTGQNYEEKKRTTLAYRGEKVVINTQINPDKSGNLRTNKKKNCWQSRYISGMLGEKDSLKSKIKNGDWNQVHLIIKNDTLKHYVNGFLMSEVIDNDTINKSLKGYIGVQVHVGPPMKVEYRNILLKNL</sequence>
<keyword evidence="1" id="KW-1133">Transmembrane helix</keyword>
<keyword evidence="4" id="KW-1185">Reference proteome</keyword>
<dbReference type="InterPro" id="IPR010496">
    <property type="entry name" value="AL/BT2_dom"/>
</dbReference>
<evidence type="ECO:0000313" key="4">
    <source>
        <dbReference type="Proteomes" id="UP001501302"/>
    </source>
</evidence>
<reference evidence="4" key="1">
    <citation type="journal article" date="2019" name="Int. J. Syst. Evol. Microbiol.">
        <title>The Global Catalogue of Microorganisms (GCM) 10K type strain sequencing project: providing services to taxonomists for standard genome sequencing and annotation.</title>
        <authorList>
            <consortium name="The Broad Institute Genomics Platform"/>
            <consortium name="The Broad Institute Genome Sequencing Center for Infectious Disease"/>
            <person name="Wu L."/>
            <person name="Ma J."/>
        </authorList>
    </citation>
    <scope>NUCLEOTIDE SEQUENCE [LARGE SCALE GENOMIC DNA]</scope>
    <source>
        <strain evidence="4">JCM 18285</strain>
    </source>
</reference>
<dbReference type="Pfam" id="PF06439">
    <property type="entry name" value="3keto-disac_hyd"/>
    <property type="match status" value="1"/>
</dbReference>
<comment type="caution">
    <text evidence="3">The sequence shown here is derived from an EMBL/GenBank/DDBJ whole genome shotgun (WGS) entry which is preliminary data.</text>
</comment>
<gene>
    <name evidence="3" type="ORF">GCM10023314_24520</name>
</gene>
<evidence type="ECO:0000256" key="1">
    <source>
        <dbReference type="SAM" id="Phobius"/>
    </source>
</evidence>
<name>A0ABP9GRD5_9FLAO</name>
<feature type="transmembrane region" description="Helical" evidence="1">
    <location>
        <begin position="7"/>
        <end position="23"/>
    </location>
</feature>
<dbReference type="PROSITE" id="PS51257">
    <property type="entry name" value="PROKAR_LIPOPROTEIN"/>
    <property type="match status" value="1"/>
</dbReference>
<dbReference type="EMBL" id="BAABJJ010000036">
    <property type="protein sequence ID" value="GAA4950279.1"/>
    <property type="molecule type" value="Genomic_DNA"/>
</dbReference>
<keyword evidence="1" id="KW-0812">Transmembrane</keyword>
<evidence type="ECO:0000313" key="3">
    <source>
        <dbReference type="EMBL" id="GAA4950279.1"/>
    </source>
</evidence>
<accession>A0ABP9GRD5</accession>
<organism evidence="3 4">
    <name type="scientific">Algibacter agarivorans</name>
    <dbReference type="NCBI Taxonomy" id="1109741"/>
    <lineage>
        <taxon>Bacteria</taxon>
        <taxon>Pseudomonadati</taxon>
        <taxon>Bacteroidota</taxon>
        <taxon>Flavobacteriia</taxon>
        <taxon>Flavobacteriales</taxon>
        <taxon>Flavobacteriaceae</taxon>
        <taxon>Algibacter</taxon>
    </lineage>
</organism>
<dbReference type="Gene3D" id="2.60.120.560">
    <property type="entry name" value="Exo-inulinase, domain 1"/>
    <property type="match status" value="1"/>
</dbReference>
<proteinExistence type="predicted"/>
<keyword evidence="1" id="KW-0472">Membrane</keyword>
<protein>
    <recommendedName>
        <fullName evidence="2">3-keto-alpha-glucoside-1,2-lyase/3-keto-2-hydroxy-glucal hydratase domain-containing protein</fullName>
    </recommendedName>
</protein>
<evidence type="ECO:0000259" key="2">
    <source>
        <dbReference type="Pfam" id="PF06439"/>
    </source>
</evidence>